<proteinExistence type="predicted"/>
<protein>
    <submittedName>
        <fullName evidence="1">Uncharacterized protein</fullName>
    </submittedName>
</protein>
<sequence>MFTVLQEMLSILRSHSISVMHLAILNLRKACRFCHTQFWGDYGYPTKRGPASLMLEDYLNHFTSVRILVQNL</sequence>
<dbReference type="EMBL" id="CM047741">
    <property type="protein sequence ID" value="KAJ0038204.1"/>
    <property type="molecule type" value="Genomic_DNA"/>
</dbReference>
<keyword evidence="2" id="KW-1185">Reference proteome</keyword>
<reference evidence="2" key="1">
    <citation type="journal article" date="2023" name="G3 (Bethesda)">
        <title>Genome assembly and association tests identify interacting loci associated with vigor, precocity, and sex in interspecific pistachio rootstocks.</title>
        <authorList>
            <person name="Palmer W."/>
            <person name="Jacygrad E."/>
            <person name="Sagayaradj S."/>
            <person name="Cavanaugh K."/>
            <person name="Han R."/>
            <person name="Bertier L."/>
            <person name="Beede B."/>
            <person name="Kafkas S."/>
            <person name="Golino D."/>
            <person name="Preece J."/>
            <person name="Michelmore R."/>
        </authorList>
    </citation>
    <scope>NUCLEOTIDE SEQUENCE [LARGE SCALE GENOMIC DNA]</scope>
</reference>
<name>A0ACC0YIR6_9ROSI</name>
<accession>A0ACC0YIR6</accession>
<dbReference type="Proteomes" id="UP001163603">
    <property type="component" value="Chromosome 6"/>
</dbReference>
<evidence type="ECO:0000313" key="1">
    <source>
        <dbReference type="EMBL" id="KAJ0038204.1"/>
    </source>
</evidence>
<evidence type="ECO:0000313" key="2">
    <source>
        <dbReference type="Proteomes" id="UP001163603"/>
    </source>
</evidence>
<organism evidence="1 2">
    <name type="scientific">Pistacia integerrima</name>
    <dbReference type="NCBI Taxonomy" id="434235"/>
    <lineage>
        <taxon>Eukaryota</taxon>
        <taxon>Viridiplantae</taxon>
        <taxon>Streptophyta</taxon>
        <taxon>Embryophyta</taxon>
        <taxon>Tracheophyta</taxon>
        <taxon>Spermatophyta</taxon>
        <taxon>Magnoliopsida</taxon>
        <taxon>eudicotyledons</taxon>
        <taxon>Gunneridae</taxon>
        <taxon>Pentapetalae</taxon>
        <taxon>rosids</taxon>
        <taxon>malvids</taxon>
        <taxon>Sapindales</taxon>
        <taxon>Anacardiaceae</taxon>
        <taxon>Pistacia</taxon>
    </lineage>
</organism>
<comment type="caution">
    <text evidence="1">The sequence shown here is derived from an EMBL/GenBank/DDBJ whole genome shotgun (WGS) entry which is preliminary data.</text>
</comment>
<gene>
    <name evidence="1" type="ORF">Pint_22649</name>
</gene>